<dbReference type="HAMAP" id="MF_01848">
    <property type="entry name" value="23SrRNA_methyltr_F"/>
    <property type="match status" value="1"/>
</dbReference>
<comment type="catalytic activity">
    <reaction evidence="6">
        <text>adenosine(1618) in 23S rRNA + S-adenosyl-L-methionine = N(6)-methyladenosine(1618) in 23S rRNA + S-adenosyl-L-homocysteine + H(+)</text>
        <dbReference type="Rhea" id="RHEA:16497"/>
        <dbReference type="Rhea" id="RHEA-COMP:10229"/>
        <dbReference type="Rhea" id="RHEA-COMP:10231"/>
        <dbReference type="ChEBI" id="CHEBI:15378"/>
        <dbReference type="ChEBI" id="CHEBI:57856"/>
        <dbReference type="ChEBI" id="CHEBI:59789"/>
        <dbReference type="ChEBI" id="CHEBI:74411"/>
        <dbReference type="ChEBI" id="CHEBI:74449"/>
        <dbReference type="EC" id="2.1.1.181"/>
    </reaction>
</comment>
<dbReference type="Pfam" id="PF05971">
    <property type="entry name" value="Methyltransf_10"/>
    <property type="match status" value="1"/>
</dbReference>
<comment type="function">
    <text evidence="6">Specifically methylates the adenine in position 1618 of 23S rRNA.</text>
</comment>
<protein>
    <recommendedName>
        <fullName evidence="6">Ribosomal RNA large subunit methyltransferase F</fullName>
        <ecNumber evidence="6">2.1.1.181</ecNumber>
    </recommendedName>
    <alternativeName>
        <fullName evidence="6">23S rRNA mA1618 methyltransferase</fullName>
    </alternativeName>
    <alternativeName>
        <fullName evidence="6">rRNA adenine N-6-methyltransferase</fullName>
    </alternativeName>
</protein>
<dbReference type="Gene3D" id="3.40.50.150">
    <property type="entry name" value="Vaccinia Virus protein VP39"/>
    <property type="match status" value="1"/>
</dbReference>
<evidence type="ECO:0000313" key="7">
    <source>
        <dbReference type="EMBL" id="WOH39233.1"/>
    </source>
</evidence>
<evidence type="ECO:0000256" key="5">
    <source>
        <dbReference type="ARBA" id="ARBA00022691"/>
    </source>
</evidence>
<dbReference type="InterPro" id="IPR010286">
    <property type="entry name" value="METTL16/RlmF"/>
</dbReference>
<dbReference type="InterPro" id="IPR016909">
    <property type="entry name" value="rRNA_lsu_MeTfrase_F"/>
</dbReference>
<keyword evidence="4 6" id="KW-0808">Transferase</keyword>
<dbReference type="GO" id="GO:0052907">
    <property type="term" value="F:23S rRNA (adenine(1618)-N(6))-methyltransferase activity"/>
    <property type="evidence" value="ECO:0007669"/>
    <property type="project" value="UniProtKB-EC"/>
</dbReference>
<dbReference type="PIRSF" id="PIRSF029038">
    <property type="entry name" value="Mtase_YbiN_prd"/>
    <property type="match status" value="1"/>
</dbReference>
<name>A0ABZ0GUH1_9GAMM</name>
<evidence type="ECO:0000313" key="8">
    <source>
        <dbReference type="Proteomes" id="UP001301442"/>
    </source>
</evidence>
<keyword evidence="3 6" id="KW-0489">Methyltransferase</keyword>
<dbReference type="PANTHER" id="PTHR13393">
    <property type="entry name" value="SAM-DEPENDENT METHYLTRANSFERASE"/>
    <property type="match status" value="1"/>
</dbReference>
<evidence type="ECO:0000256" key="4">
    <source>
        <dbReference type="ARBA" id="ARBA00022679"/>
    </source>
</evidence>
<keyword evidence="8" id="KW-1185">Reference proteome</keyword>
<evidence type="ECO:0000256" key="3">
    <source>
        <dbReference type="ARBA" id="ARBA00022603"/>
    </source>
</evidence>
<sequence>MATSKKSNMHARNRHNDGYDFVELGSTYPALNPFIHTNKYQNLSIDFSDANAVKTLNAALLAHHYQIQRWDIPDGFLCPPIPGRVDYIHYLADLLKATNNNKIPHGKKVQVLDIGTGASCIYPILGQRQNGWQFVASDIDPLSISAAKQNIANNENLHGAIECRFQENTNNIFTNIIKENERFALTMCNPPFHASLEEATKGSEQKWQNLNKAATNPASVNLNFGGQKAELWCSGGELRFIRNMIIESKQYPQQVLWFSCLVSKSDNIKPLKSALNKSKAKQVRVIKMAQGNKISRFIVWSFLSTQQQQDWCAEHF</sequence>
<dbReference type="EMBL" id="CP136600">
    <property type="protein sequence ID" value="WOH39233.1"/>
    <property type="molecule type" value="Genomic_DNA"/>
</dbReference>
<keyword evidence="2 6" id="KW-0698">rRNA processing</keyword>
<proteinExistence type="inferred from homology"/>
<evidence type="ECO:0000256" key="1">
    <source>
        <dbReference type="ARBA" id="ARBA00022490"/>
    </source>
</evidence>
<keyword evidence="5 6" id="KW-0949">S-adenosyl-L-methionine</keyword>
<accession>A0ABZ0GUH1</accession>
<dbReference type="SUPFAM" id="SSF53335">
    <property type="entry name" value="S-adenosyl-L-methionine-dependent methyltransferases"/>
    <property type="match status" value="1"/>
</dbReference>
<comment type="subcellular location">
    <subcellularLocation>
        <location evidence="6">Cytoplasm</location>
    </subcellularLocation>
</comment>
<keyword evidence="1 6" id="KW-0963">Cytoplasm</keyword>
<comment type="similarity">
    <text evidence="6">Belongs to the methyltransferase superfamily. METTL16/RlmF family.</text>
</comment>
<dbReference type="RefSeq" id="WP_348398000.1">
    <property type="nucleotide sequence ID" value="NZ_CP136600.1"/>
</dbReference>
<evidence type="ECO:0000256" key="6">
    <source>
        <dbReference type="HAMAP-Rule" id="MF_01848"/>
    </source>
</evidence>
<reference evidence="7 8" key="1">
    <citation type="submission" date="2023-09" db="EMBL/GenBank/DDBJ databases">
        <authorList>
            <person name="Qi X."/>
        </authorList>
    </citation>
    <scope>NUCLEOTIDE SEQUENCE [LARGE SCALE GENOMIC DNA]</scope>
    <source>
        <strain evidence="7 8">S1-1</strain>
    </source>
</reference>
<dbReference type="PANTHER" id="PTHR13393:SF0">
    <property type="entry name" value="RNA N6-ADENOSINE-METHYLTRANSFERASE METTL16"/>
    <property type="match status" value="1"/>
</dbReference>
<gene>
    <name evidence="6 7" type="primary">rlmF</name>
    <name evidence="7" type="ORF">RI844_08410</name>
</gene>
<dbReference type="Proteomes" id="UP001301442">
    <property type="component" value="Chromosome"/>
</dbReference>
<evidence type="ECO:0000256" key="2">
    <source>
        <dbReference type="ARBA" id="ARBA00022552"/>
    </source>
</evidence>
<dbReference type="EC" id="2.1.1.181" evidence="6"/>
<organism evidence="7 8">
    <name type="scientific">Thalassotalea fonticola</name>
    <dbReference type="NCBI Taxonomy" id="3065649"/>
    <lineage>
        <taxon>Bacteria</taxon>
        <taxon>Pseudomonadati</taxon>
        <taxon>Pseudomonadota</taxon>
        <taxon>Gammaproteobacteria</taxon>
        <taxon>Alteromonadales</taxon>
        <taxon>Colwelliaceae</taxon>
        <taxon>Thalassotalea</taxon>
    </lineage>
</organism>
<dbReference type="InterPro" id="IPR029063">
    <property type="entry name" value="SAM-dependent_MTases_sf"/>
</dbReference>
<dbReference type="CDD" id="cd02440">
    <property type="entry name" value="AdoMet_MTases"/>
    <property type="match status" value="1"/>
</dbReference>
<dbReference type="NCBIfam" id="NF008725">
    <property type="entry name" value="PRK11727.1"/>
    <property type="match status" value="1"/>
</dbReference>